<accession>A0A0D2H3S0</accession>
<evidence type="ECO:0000313" key="4">
    <source>
        <dbReference type="EMBL" id="KIX96485.1"/>
    </source>
</evidence>
<dbReference type="PANTHER" id="PTHR43008">
    <property type="entry name" value="BENZIL REDUCTASE"/>
    <property type="match status" value="1"/>
</dbReference>
<evidence type="ECO:0000256" key="1">
    <source>
        <dbReference type="ARBA" id="ARBA00006484"/>
    </source>
</evidence>
<proteinExistence type="inferred from homology"/>
<protein>
    <recommendedName>
        <fullName evidence="6">NAD(P)-binding protein</fullName>
    </recommendedName>
</protein>
<sequence>MGSCPVIIVTGAAGGIGYETVRILLQDLNAKVVATDLNVDRLKDLKNEFSQSLEIQAADIVESSTATMLVTTALKSFGKLDGICLIAGVFGPCLRMENANVSEWEKAFRINVFSHLHIYRAAIPEVRKTKGRIVLATSGAGHGALFSGWGFYSMSKTAVAFSVSQLKLEEPSIITVGVSPGLCDTKMVRDLMKGQHVGQTAEDVAHYNSFVAKIPMITPRVAGNAFARTVVSADSSLSGEVVDYDDHRLPLDEAAKRDTSENRIGNMDYTKLTT</sequence>
<dbReference type="GO" id="GO:0050664">
    <property type="term" value="F:oxidoreductase activity, acting on NAD(P)H, oxygen as acceptor"/>
    <property type="evidence" value="ECO:0007669"/>
    <property type="project" value="TreeGrafter"/>
</dbReference>
<feature type="region of interest" description="Disordered" evidence="3">
    <location>
        <begin position="254"/>
        <end position="274"/>
    </location>
</feature>
<dbReference type="InterPro" id="IPR036291">
    <property type="entry name" value="NAD(P)-bd_dom_sf"/>
</dbReference>
<evidence type="ECO:0000256" key="2">
    <source>
        <dbReference type="ARBA" id="ARBA00023002"/>
    </source>
</evidence>
<dbReference type="RefSeq" id="XP_016630608.1">
    <property type="nucleotide sequence ID" value="XM_016778248.1"/>
</dbReference>
<dbReference type="GO" id="GO:0016616">
    <property type="term" value="F:oxidoreductase activity, acting on the CH-OH group of donors, NAD or NADP as acceptor"/>
    <property type="evidence" value="ECO:0007669"/>
    <property type="project" value="UniProtKB-ARBA"/>
</dbReference>
<evidence type="ECO:0000313" key="5">
    <source>
        <dbReference type="Proteomes" id="UP000053411"/>
    </source>
</evidence>
<name>A0A0D2H3S0_9EURO</name>
<evidence type="ECO:0000256" key="3">
    <source>
        <dbReference type="SAM" id="MobiDB-lite"/>
    </source>
</evidence>
<dbReference type="PANTHER" id="PTHR43008:SF8">
    <property type="entry name" value="BENZIL REDUCTASE ((S)-BENZOIN FORMING) IRC24"/>
    <property type="match status" value="1"/>
</dbReference>
<dbReference type="EMBL" id="KN848077">
    <property type="protein sequence ID" value="KIX96485.1"/>
    <property type="molecule type" value="Genomic_DNA"/>
</dbReference>
<organism evidence="4 5">
    <name type="scientific">Fonsecaea multimorphosa CBS 102226</name>
    <dbReference type="NCBI Taxonomy" id="1442371"/>
    <lineage>
        <taxon>Eukaryota</taxon>
        <taxon>Fungi</taxon>
        <taxon>Dikarya</taxon>
        <taxon>Ascomycota</taxon>
        <taxon>Pezizomycotina</taxon>
        <taxon>Eurotiomycetes</taxon>
        <taxon>Chaetothyriomycetidae</taxon>
        <taxon>Chaetothyriales</taxon>
        <taxon>Herpotrichiellaceae</taxon>
        <taxon>Fonsecaea</taxon>
    </lineage>
</organism>
<dbReference type="STRING" id="1442371.A0A0D2H3S0"/>
<dbReference type="Proteomes" id="UP000053411">
    <property type="component" value="Unassembled WGS sequence"/>
</dbReference>
<keyword evidence="2" id="KW-0560">Oxidoreductase</keyword>
<dbReference type="InterPro" id="IPR002347">
    <property type="entry name" value="SDR_fam"/>
</dbReference>
<dbReference type="GeneID" id="27713497"/>
<dbReference type="Pfam" id="PF00106">
    <property type="entry name" value="adh_short"/>
    <property type="match status" value="1"/>
</dbReference>
<dbReference type="AlphaFoldDB" id="A0A0D2H3S0"/>
<dbReference type="OrthoDB" id="4109642at2759"/>
<dbReference type="PRINTS" id="PR00081">
    <property type="entry name" value="GDHRDH"/>
</dbReference>
<gene>
    <name evidence="4" type="ORF">Z520_07751</name>
</gene>
<dbReference type="Gene3D" id="3.40.50.720">
    <property type="entry name" value="NAD(P)-binding Rossmann-like Domain"/>
    <property type="match status" value="1"/>
</dbReference>
<keyword evidence="5" id="KW-1185">Reference proteome</keyword>
<dbReference type="VEuPathDB" id="FungiDB:Z520_07751"/>
<evidence type="ECO:0008006" key="6">
    <source>
        <dbReference type="Google" id="ProtNLM"/>
    </source>
</evidence>
<reference evidence="4 5" key="1">
    <citation type="submission" date="2015-01" db="EMBL/GenBank/DDBJ databases">
        <title>The Genome Sequence of Fonsecaea multimorphosa CBS 102226.</title>
        <authorList>
            <consortium name="The Broad Institute Genomics Platform"/>
            <person name="Cuomo C."/>
            <person name="de Hoog S."/>
            <person name="Gorbushina A."/>
            <person name="Stielow B."/>
            <person name="Teixiera M."/>
            <person name="Abouelleil A."/>
            <person name="Chapman S.B."/>
            <person name="Priest M."/>
            <person name="Young S.K."/>
            <person name="Wortman J."/>
            <person name="Nusbaum C."/>
            <person name="Birren B."/>
        </authorList>
    </citation>
    <scope>NUCLEOTIDE SEQUENCE [LARGE SCALE GENOMIC DNA]</scope>
    <source>
        <strain evidence="4 5">CBS 102226</strain>
    </source>
</reference>
<dbReference type="SUPFAM" id="SSF51735">
    <property type="entry name" value="NAD(P)-binding Rossmann-fold domains"/>
    <property type="match status" value="1"/>
</dbReference>
<comment type="similarity">
    <text evidence="1">Belongs to the short-chain dehydrogenases/reductases (SDR) family.</text>
</comment>